<dbReference type="PANTHER" id="PTHR46000">
    <property type="entry name" value="SEVEN TM RECEPTOR-RELATED"/>
    <property type="match status" value="1"/>
</dbReference>
<reference evidence="3" key="1">
    <citation type="submission" date="2016-11" db="UniProtKB">
        <authorList>
            <consortium name="WormBaseParasite"/>
        </authorList>
    </citation>
    <scope>IDENTIFICATION</scope>
</reference>
<dbReference type="Proteomes" id="UP000095282">
    <property type="component" value="Unplaced"/>
</dbReference>
<keyword evidence="1" id="KW-1133">Transmembrane helix</keyword>
<name>A0A1I7UVN2_9PELO</name>
<protein>
    <submittedName>
        <fullName evidence="3">Na_H_Exchanger domain-containing protein</fullName>
    </submittedName>
</protein>
<evidence type="ECO:0000256" key="1">
    <source>
        <dbReference type="SAM" id="Phobius"/>
    </source>
</evidence>
<feature type="transmembrane region" description="Helical" evidence="1">
    <location>
        <begin position="78"/>
        <end position="99"/>
    </location>
</feature>
<keyword evidence="1" id="KW-0812">Transmembrane</keyword>
<keyword evidence="2" id="KW-1185">Reference proteome</keyword>
<evidence type="ECO:0000313" key="2">
    <source>
        <dbReference type="Proteomes" id="UP000095282"/>
    </source>
</evidence>
<dbReference type="eggNOG" id="ENOG502TJJN">
    <property type="taxonomic scope" value="Eukaryota"/>
</dbReference>
<accession>A0A1I7UVN2</accession>
<dbReference type="PANTHER" id="PTHR46000:SF6">
    <property type="entry name" value="SEVEN TM RECEPTOR"/>
    <property type="match status" value="1"/>
</dbReference>
<dbReference type="AlphaFoldDB" id="A0A1I7UVN2"/>
<dbReference type="Pfam" id="PF10326">
    <property type="entry name" value="7TM_GPCR_Str"/>
    <property type="match status" value="1"/>
</dbReference>
<organism evidence="2 3">
    <name type="scientific">Caenorhabditis tropicalis</name>
    <dbReference type="NCBI Taxonomy" id="1561998"/>
    <lineage>
        <taxon>Eukaryota</taxon>
        <taxon>Metazoa</taxon>
        <taxon>Ecdysozoa</taxon>
        <taxon>Nematoda</taxon>
        <taxon>Chromadorea</taxon>
        <taxon>Rhabditida</taxon>
        <taxon>Rhabditina</taxon>
        <taxon>Rhabditomorpha</taxon>
        <taxon>Rhabditoidea</taxon>
        <taxon>Rhabditidae</taxon>
        <taxon>Peloderinae</taxon>
        <taxon>Caenorhabditis</taxon>
    </lineage>
</organism>
<keyword evidence="1" id="KW-0472">Membrane</keyword>
<evidence type="ECO:0000313" key="3">
    <source>
        <dbReference type="WBParaSite" id="Csp11.Scaffold630.g19805.t1"/>
    </source>
</evidence>
<feature type="transmembrane region" description="Helical" evidence="1">
    <location>
        <begin position="30"/>
        <end position="57"/>
    </location>
</feature>
<dbReference type="WBParaSite" id="Csp11.Scaffold630.g19805.t1">
    <property type="protein sequence ID" value="Csp11.Scaffold630.g19805.t1"/>
    <property type="gene ID" value="Csp11.Scaffold630.g19805"/>
</dbReference>
<proteinExistence type="predicted"/>
<dbReference type="InterPro" id="IPR019428">
    <property type="entry name" value="7TM_GPCR_serpentine_rcpt_Str"/>
</dbReference>
<sequence>MQWSFSRPQLHNFNGSLTYFSHNVVREEELFFNVVFIDLYAGLYCSLIAFVAIQFIFRYATLLGHRTLLESFHGPMKFIWLPAVIAPGAMFCLAGLLLMEPDEYSDEYIKQEFHRVYSRDVKNIARLILVAYVRKFFLL</sequence>